<dbReference type="EnsemblPlants" id="Pp3c7_23460V3.1">
    <property type="protein sequence ID" value="Pp3c7_23460V3.1"/>
    <property type="gene ID" value="Pp3c7_23460"/>
</dbReference>
<evidence type="ECO:0000313" key="1">
    <source>
        <dbReference type="EMBL" id="PNR51570.1"/>
    </source>
</evidence>
<reference evidence="2" key="3">
    <citation type="submission" date="2020-12" db="UniProtKB">
        <authorList>
            <consortium name="EnsemblPlants"/>
        </authorList>
    </citation>
    <scope>IDENTIFICATION</scope>
</reference>
<dbReference type="AlphaFoldDB" id="A0A2K1KCR1"/>
<keyword evidence="3" id="KW-1185">Reference proteome</keyword>
<accession>A0A2K1KCR1</accession>
<proteinExistence type="predicted"/>
<dbReference type="Gramene" id="Pp3c7_23460V3.1">
    <property type="protein sequence ID" value="Pp3c7_23460V3.1"/>
    <property type="gene ID" value="Pp3c7_23460"/>
</dbReference>
<protein>
    <submittedName>
        <fullName evidence="1 2">Uncharacterized protein</fullName>
    </submittedName>
</protein>
<name>A0A2K1KCR1_PHYPA</name>
<reference evidence="1 3" key="1">
    <citation type="journal article" date="2008" name="Science">
        <title>The Physcomitrella genome reveals evolutionary insights into the conquest of land by plants.</title>
        <authorList>
            <person name="Rensing S."/>
            <person name="Lang D."/>
            <person name="Zimmer A."/>
            <person name="Terry A."/>
            <person name="Salamov A."/>
            <person name="Shapiro H."/>
            <person name="Nishiyama T."/>
            <person name="Perroud P.-F."/>
            <person name="Lindquist E."/>
            <person name="Kamisugi Y."/>
            <person name="Tanahashi T."/>
            <person name="Sakakibara K."/>
            <person name="Fujita T."/>
            <person name="Oishi K."/>
            <person name="Shin-I T."/>
            <person name="Kuroki Y."/>
            <person name="Toyoda A."/>
            <person name="Suzuki Y."/>
            <person name="Hashimoto A."/>
            <person name="Yamaguchi K."/>
            <person name="Sugano A."/>
            <person name="Kohara Y."/>
            <person name="Fujiyama A."/>
            <person name="Anterola A."/>
            <person name="Aoki S."/>
            <person name="Ashton N."/>
            <person name="Barbazuk W.B."/>
            <person name="Barker E."/>
            <person name="Bennetzen J."/>
            <person name="Bezanilla M."/>
            <person name="Blankenship R."/>
            <person name="Cho S.H."/>
            <person name="Dutcher S."/>
            <person name="Estelle M."/>
            <person name="Fawcett J.A."/>
            <person name="Gundlach H."/>
            <person name="Hanada K."/>
            <person name="Heyl A."/>
            <person name="Hicks K.A."/>
            <person name="Hugh J."/>
            <person name="Lohr M."/>
            <person name="Mayer K."/>
            <person name="Melkozernov A."/>
            <person name="Murata T."/>
            <person name="Nelson D."/>
            <person name="Pils B."/>
            <person name="Prigge M."/>
            <person name="Reiss B."/>
            <person name="Renner T."/>
            <person name="Rombauts S."/>
            <person name="Rushton P."/>
            <person name="Sanderfoot A."/>
            <person name="Schween G."/>
            <person name="Shiu S.-H."/>
            <person name="Stueber K."/>
            <person name="Theodoulou F.L."/>
            <person name="Tu H."/>
            <person name="Van de Peer Y."/>
            <person name="Verrier P.J."/>
            <person name="Waters E."/>
            <person name="Wood A."/>
            <person name="Yang L."/>
            <person name="Cove D."/>
            <person name="Cuming A."/>
            <person name="Hasebe M."/>
            <person name="Lucas S."/>
            <person name="Mishler D.B."/>
            <person name="Reski R."/>
            <person name="Grigoriev I."/>
            <person name="Quatrano R.S."/>
            <person name="Boore J.L."/>
        </authorList>
    </citation>
    <scope>NUCLEOTIDE SEQUENCE [LARGE SCALE GENOMIC DNA]</scope>
    <source>
        <strain evidence="2 3">cv. Gransden 2004</strain>
    </source>
</reference>
<organism evidence="1">
    <name type="scientific">Physcomitrium patens</name>
    <name type="common">Spreading-leaved earth moss</name>
    <name type="synonym">Physcomitrella patens</name>
    <dbReference type="NCBI Taxonomy" id="3218"/>
    <lineage>
        <taxon>Eukaryota</taxon>
        <taxon>Viridiplantae</taxon>
        <taxon>Streptophyta</taxon>
        <taxon>Embryophyta</taxon>
        <taxon>Bryophyta</taxon>
        <taxon>Bryophytina</taxon>
        <taxon>Bryopsida</taxon>
        <taxon>Funariidae</taxon>
        <taxon>Funariales</taxon>
        <taxon>Funariaceae</taxon>
        <taxon>Physcomitrium</taxon>
    </lineage>
</organism>
<dbReference type="Proteomes" id="UP000006727">
    <property type="component" value="Chromosome 7"/>
</dbReference>
<evidence type="ECO:0000313" key="2">
    <source>
        <dbReference type="EnsemblPlants" id="Pp3c7_23460V3.1"/>
    </source>
</evidence>
<dbReference type="InParanoid" id="A0A2K1KCR1"/>
<evidence type="ECO:0000313" key="3">
    <source>
        <dbReference type="Proteomes" id="UP000006727"/>
    </source>
</evidence>
<gene>
    <name evidence="1" type="ORF">PHYPA_010757</name>
</gene>
<dbReference type="EMBL" id="ABEU02000007">
    <property type="protein sequence ID" value="PNR51570.1"/>
    <property type="molecule type" value="Genomic_DNA"/>
</dbReference>
<sequence length="39" mass="4774">MKVFVGYDLRIQGFEVEKKYFQVDRYFIQEKIKEGTIQV</sequence>
<reference evidence="1 3" key="2">
    <citation type="journal article" date="2018" name="Plant J.">
        <title>The Physcomitrella patens chromosome-scale assembly reveals moss genome structure and evolution.</title>
        <authorList>
            <person name="Lang D."/>
            <person name="Ullrich K.K."/>
            <person name="Murat F."/>
            <person name="Fuchs J."/>
            <person name="Jenkins J."/>
            <person name="Haas F.B."/>
            <person name="Piednoel M."/>
            <person name="Gundlach H."/>
            <person name="Van Bel M."/>
            <person name="Meyberg R."/>
            <person name="Vives C."/>
            <person name="Morata J."/>
            <person name="Symeonidi A."/>
            <person name="Hiss M."/>
            <person name="Muchero W."/>
            <person name="Kamisugi Y."/>
            <person name="Saleh O."/>
            <person name="Blanc G."/>
            <person name="Decker E.L."/>
            <person name="van Gessel N."/>
            <person name="Grimwood J."/>
            <person name="Hayes R.D."/>
            <person name="Graham S.W."/>
            <person name="Gunter L.E."/>
            <person name="McDaniel S.F."/>
            <person name="Hoernstein S.N.W."/>
            <person name="Larsson A."/>
            <person name="Li F.W."/>
            <person name="Perroud P.F."/>
            <person name="Phillips J."/>
            <person name="Ranjan P."/>
            <person name="Rokshar D.S."/>
            <person name="Rothfels C.J."/>
            <person name="Schneider L."/>
            <person name="Shu S."/>
            <person name="Stevenson D.W."/>
            <person name="Thummler F."/>
            <person name="Tillich M."/>
            <person name="Villarreal Aguilar J.C."/>
            <person name="Widiez T."/>
            <person name="Wong G.K."/>
            <person name="Wymore A."/>
            <person name="Zhang Y."/>
            <person name="Zimmer A.D."/>
            <person name="Quatrano R.S."/>
            <person name="Mayer K.F.X."/>
            <person name="Goodstein D."/>
            <person name="Casacuberta J.M."/>
            <person name="Vandepoele K."/>
            <person name="Reski R."/>
            <person name="Cuming A.C."/>
            <person name="Tuskan G.A."/>
            <person name="Maumus F."/>
            <person name="Salse J."/>
            <person name="Schmutz J."/>
            <person name="Rensing S.A."/>
        </authorList>
    </citation>
    <scope>NUCLEOTIDE SEQUENCE [LARGE SCALE GENOMIC DNA]</scope>
    <source>
        <strain evidence="2 3">cv. Gransden 2004</strain>
    </source>
</reference>